<dbReference type="InterPro" id="IPR009057">
    <property type="entry name" value="Homeodomain-like_sf"/>
</dbReference>
<dbReference type="PANTHER" id="PTHR46796:SF2">
    <property type="entry name" value="TRANSCRIPTIONAL REGULATORY PROTEIN"/>
    <property type="match status" value="1"/>
</dbReference>
<protein>
    <submittedName>
        <fullName evidence="6">AraC family transcriptional regulator</fullName>
    </submittedName>
</protein>
<reference evidence="6 7" key="1">
    <citation type="submission" date="2017-08" db="EMBL/GenBank/DDBJ databases">
        <title>Draft Genome Sequence of Pseudomonas moraviensis TYU6, isolated from Taxus cuspidata by using PacBio Single-Molecule Real-Time Technology.</title>
        <authorList>
            <person name="Baek K.-H."/>
            <person name="Mishra A.K."/>
        </authorList>
    </citation>
    <scope>NUCLEOTIDE SEQUENCE [LARGE SCALE GENOMIC DNA]</scope>
    <source>
        <strain evidence="6 7">TYU6</strain>
    </source>
</reference>
<keyword evidence="2" id="KW-0238">DNA-binding</keyword>
<comment type="caution">
    <text evidence="6">The sequence shown here is derived from an EMBL/GenBank/DDBJ whole genome shotgun (WGS) entry which is preliminary data.</text>
</comment>
<dbReference type="RefSeq" id="WP_095666904.1">
    <property type="nucleotide sequence ID" value="NZ_NRSS01000004.1"/>
</dbReference>
<dbReference type="SMART" id="SM00342">
    <property type="entry name" value="HTH_ARAC"/>
    <property type="match status" value="1"/>
</dbReference>
<dbReference type="GO" id="GO:0043565">
    <property type="term" value="F:sequence-specific DNA binding"/>
    <property type="evidence" value="ECO:0007669"/>
    <property type="project" value="InterPro"/>
</dbReference>
<dbReference type="InterPro" id="IPR037923">
    <property type="entry name" value="HTH-like"/>
</dbReference>
<keyword evidence="7" id="KW-1185">Reference proteome</keyword>
<dbReference type="SUPFAM" id="SSF51215">
    <property type="entry name" value="Regulatory protein AraC"/>
    <property type="match status" value="1"/>
</dbReference>
<dbReference type="InterPro" id="IPR050204">
    <property type="entry name" value="AraC_XylS_family_regulators"/>
</dbReference>
<comment type="function">
    <text evidence="4">Regulatory protein of the TOL plasmid xyl operons. XylS activates the xylXYZLTEGFJQKIH operon required for the degradation of toluene, m-xylene and p-xylene.</text>
</comment>
<evidence type="ECO:0000256" key="2">
    <source>
        <dbReference type="ARBA" id="ARBA00023125"/>
    </source>
</evidence>
<evidence type="ECO:0000313" key="7">
    <source>
        <dbReference type="Proteomes" id="UP000217830"/>
    </source>
</evidence>
<organism evidence="6 7">
    <name type="scientific">Pseudomonas moraviensis</name>
    <dbReference type="NCBI Taxonomy" id="321662"/>
    <lineage>
        <taxon>Bacteria</taxon>
        <taxon>Pseudomonadati</taxon>
        <taxon>Pseudomonadota</taxon>
        <taxon>Gammaproteobacteria</taxon>
        <taxon>Pseudomonadales</taxon>
        <taxon>Pseudomonadaceae</taxon>
        <taxon>Pseudomonas</taxon>
    </lineage>
</organism>
<dbReference type="SUPFAM" id="SSF46689">
    <property type="entry name" value="Homeodomain-like"/>
    <property type="match status" value="2"/>
</dbReference>
<dbReference type="Pfam" id="PF12833">
    <property type="entry name" value="HTH_18"/>
    <property type="match status" value="1"/>
</dbReference>
<evidence type="ECO:0000256" key="1">
    <source>
        <dbReference type="ARBA" id="ARBA00023015"/>
    </source>
</evidence>
<evidence type="ECO:0000313" key="6">
    <source>
        <dbReference type="EMBL" id="PAW54218.1"/>
    </source>
</evidence>
<accession>A0A2A2PF68</accession>
<evidence type="ECO:0000256" key="3">
    <source>
        <dbReference type="ARBA" id="ARBA00023163"/>
    </source>
</evidence>
<dbReference type="PROSITE" id="PS01124">
    <property type="entry name" value="HTH_ARAC_FAMILY_2"/>
    <property type="match status" value="1"/>
</dbReference>
<keyword evidence="3" id="KW-0804">Transcription</keyword>
<name>A0A2A2PF68_9PSED</name>
<evidence type="ECO:0000259" key="5">
    <source>
        <dbReference type="PROSITE" id="PS01124"/>
    </source>
</evidence>
<dbReference type="InterPro" id="IPR003313">
    <property type="entry name" value="AraC-bd"/>
</dbReference>
<dbReference type="Proteomes" id="UP000217830">
    <property type="component" value="Unassembled WGS sequence"/>
</dbReference>
<dbReference type="AlphaFoldDB" id="A0A2A2PF68"/>
<dbReference type="InterPro" id="IPR018060">
    <property type="entry name" value="HTH_AraC"/>
</dbReference>
<evidence type="ECO:0000256" key="4">
    <source>
        <dbReference type="ARBA" id="ARBA00037345"/>
    </source>
</evidence>
<dbReference type="Gene3D" id="1.10.10.60">
    <property type="entry name" value="Homeodomain-like"/>
    <property type="match status" value="2"/>
</dbReference>
<dbReference type="EMBL" id="NRST01000001">
    <property type="protein sequence ID" value="PAW54218.1"/>
    <property type="molecule type" value="Genomic_DNA"/>
</dbReference>
<sequence length="279" mass="31337">MSNWIDLAHDRETGIETLHAHFAGHAHAYDPHWHETYLIGFTEQGVQRFNSRRARHDSTPGKVFMLEPGDIHDGDAPSPDGFTYRMLYLQPAWLEQALDGLHLGSYGSGLPGIGSVLNDDPELARATLFAFNALHQQDVRMVREVALDALLERLAIHLYRRPQPTAANRAPLIARQARDYLVAFHEQDISLQTLAEVCGTDRFRLTRAFKAAYGLAPHAWLIQLRLSRGRQMLAAGIQPVDVASRLGFADQSHLGRWFVRAYGITPGAYQQRAIGTSRR</sequence>
<keyword evidence="1" id="KW-0805">Transcription regulation</keyword>
<dbReference type="Pfam" id="PF02311">
    <property type="entry name" value="AraC_binding"/>
    <property type="match status" value="1"/>
</dbReference>
<dbReference type="PANTHER" id="PTHR46796">
    <property type="entry name" value="HTH-TYPE TRANSCRIPTIONAL ACTIVATOR RHAS-RELATED"/>
    <property type="match status" value="1"/>
</dbReference>
<proteinExistence type="predicted"/>
<gene>
    <name evidence="6" type="ORF">CKQ80_02610</name>
</gene>
<feature type="domain" description="HTH araC/xylS-type" evidence="5">
    <location>
        <begin position="175"/>
        <end position="272"/>
    </location>
</feature>
<dbReference type="GO" id="GO:0003700">
    <property type="term" value="F:DNA-binding transcription factor activity"/>
    <property type="evidence" value="ECO:0007669"/>
    <property type="project" value="InterPro"/>
</dbReference>